<evidence type="ECO:0000313" key="1">
    <source>
        <dbReference type="EMBL" id="PBK90075.1"/>
    </source>
</evidence>
<protein>
    <submittedName>
        <fullName evidence="1">Uncharacterized protein</fullName>
    </submittedName>
</protein>
<dbReference type="SUPFAM" id="SSF158702">
    <property type="entry name" value="Sec63 N-terminal domain-like"/>
    <property type="match status" value="1"/>
</dbReference>
<keyword evidence="2" id="KW-1185">Reference proteome</keyword>
<name>A0A2H3D476_ARMGA</name>
<accession>A0A2H3D476</accession>
<proteinExistence type="predicted"/>
<dbReference type="AlphaFoldDB" id="A0A2H3D476"/>
<sequence length="202" mass="22972">MSTMSFMLLSKSIWYLLQECLKIKGLLEVVPSSAKFEAIPIHQYEDVLLNWLWIQLPIEQKIVLENVLSLSSACVFKRDSPLRQVPHFEPELMQQFAFIWDINEDDEGDPNSSCIFLSGEEDGKMMVDYCNHQAEADMNHNIGFDNIGVMEGGDFNRKKDNSDNTMKECEIFINYSPVNSLCHLGPSSTCNGGKNENGFFLS</sequence>
<organism evidence="1 2">
    <name type="scientific">Armillaria gallica</name>
    <name type="common">Bulbous honey fungus</name>
    <name type="synonym">Armillaria bulbosa</name>
    <dbReference type="NCBI Taxonomy" id="47427"/>
    <lineage>
        <taxon>Eukaryota</taxon>
        <taxon>Fungi</taxon>
        <taxon>Dikarya</taxon>
        <taxon>Basidiomycota</taxon>
        <taxon>Agaricomycotina</taxon>
        <taxon>Agaricomycetes</taxon>
        <taxon>Agaricomycetidae</taxon>
        <taxon>Agaricales</taxon>
        <taxon>Marasmiineae</taxon>
        <taxon>Physalacriaceae</taxon>
        <taxon>Armillaria</taxon>
    </lineage>
</organism>
<dbReference type="OrthoDB" id="3062994at2759"/>
<reference evidence="2" key="1">
    <citation type="journal article" date="2017" name="Nat. Ecol. Evol.">
        <title>Genome expansion and lineage-specific genetic innovations in the forest pathogenic fungi Armillaria.</title>
        <authorList>
            <person name="Sipos G."/>
            <person name="Prasanna A.N."/>
            <person name="Walter M.C."/>
            <person name="O'Connor E."/>
            <person name="Balint B."/>
            <person name="Krizsan K."/>
            <person name="Kiss B."/>
            <person name="Hess J."/>
            <person name="Varga T."/>
            <person name="Slot J."/>
            <person name="Riley R."/>
            <person name="Boka B."/>
            <person name="Rigling D."/>
            <person name="Barry K."/>
            <person name="Lee J."/>
            <person name="Mihaltcheva S."/>
            <person name="LaButti K."/>
            <person name="Lipzen A."/>
            <person name="Waldron R."/>
            <person name="Moloney N.M."/>
            <person name="Sperisen C."/>
            <person name="Kredics L."/>
            <person name="Vagvoelgyi C."/>
            <person name="Patrignani A."/>
            <person name="Fitzpatrick D."/>
            <person name="Nagy I."/>
            <person name="Doyle S."/>
            <person name="Anderson J.B."/>
            <person name="Grigoriev I.V."/>
            <person name="Gueldener U."/>
            <person name="Muensterkoetter M."/>
            <person name="Nagy L.G."/>
        </authorList>
    </citation>
    <scope>NUCLEOTIDE SEQUENCE [LARGE SCALE GENOMIC DNA]</scope>
    <source>
        <strain evidence="2">Ar21-2</strain>
    </source>
</reference>
<dbReference type="InParanoid" id="A0A2H3D476"/>
<gene>
    <name evidence="1" type="ORF">ARMGADRAFT_1032671</name>
</gene>
<dbReference type="EMBL" id="KZ293666">
    <property type="protein sequence ID" value="PBK90075.1"/>
    <property type="molecule type" value="Genomic_DNA"/>
</dbReference>
<dbReference type="Proteomes" id="UP000217790">
    <property type="component" value="Unassembled WGS sequence"/>
</dbReference>
<dbReference type="STRING" id="47427.A0A2H3D476"/>
<evidence type="ECO:0000313" key="2">
    <source>
        <dbReference type="Proteomes" id="UP000217790"/>
    </source>
</evidence>